<dbReference type="Gene3D" id="2.170.120.40">
    <property type="entry name" value="YbbR-like domain"/>
    <property type="match status" value="1"/>
</dbReference>
<proteinExistence type="predicted"/>
<dbReference type="PANTHER" id="PTHR37804:SF1">
    <property type="entry name" value="CDAA REGULATORY PROTEIN CDAR"/>
    <property type="match status" value="1"/>
</dbReference>
<keyword evidence="1" id="KW-0812">Transmembrane</keyword>
<feature type="transmembrane region" description="Helical" evidence="1">
    <location>
        <begin position="20"/>
        <end position="39"/>
    </location>
</feature>
<reference evidence="3" key="1">
    <citation type="submission" date="2019-05" db="EMBL/GenBank/DDBJ databases">
        <title>Prevotella brunnea sp. nov., isolated from a wound of a patient.</title>
        <authorList>
            <person name="Buhl M."/>
        </authorList>
    </citation>
    <scope>NUCLEOTIDE SEQUENCE [LARGE SCALE GENOMIC DNA]</scope>
    <source>
        <strain evidence="3">A2672</strain>
    </source>
</reference>
<evidence type="ECO:0000313" key="3">
    <source>
        <dbReference type="Proteomes" id="UP000321612"/>
    </source>
</evidence>
<evidence type="ECO:0000313" key="2">
    <source>
        <dbReference type="EMBL" id="TXJ61895.1"/>
    </source>
</evidence>
<sequence>MVGKPLHSFNFIRNFLSRLINKEFLIFLFFLVLSGLFWLTNVLDDTYEKDLEVSIRLAGIPKNVVITGEVDSVVHVTVRDKGYVIALYMFQKELRPLFFDFNTFSRHNNTGQIPVVEIQKLLSQQLYMSTKIVSVKAVDLDFTYNYGQHKKIPIRMVGMVIPGKGYFLSNVQIVPDSVTVYASKKLLDSIQTAHTERQEIVNFTEQEEFTVQLRKMKNAKLIPNKVKLKLYPDVLTEETVEVPIEPINVPADKVMRVFPGKIKVKFAIGAQRMKQMPKNLETRQLLPTGFRAIVDYKEVETHRSEKCRVYIQATPNGVRNAHPVVNFVDYLIEQK</sequence>
<dbReference type="EMBL" id="SDIK01000051">
    <property type="protein sequence ID" value="TXJ61895.1"/>
    <property type="molecule type" value="Genomic_DNA"/>
</dbReference>
<protein>
    <submittedName>
        <fullName evidence="2">YbbR-like domain-containing protein</fullName>
    </submittedName>
</protein>
<dbReference type="Proteomes" id="UP000321612">
    <property type="component" value="Unassembled WGS sequence"/>
</dbReference>
<dbReference type="InterPro" id="IPR053154">
    <property type="entry name" value="c-di-AMP_regulator"/>
</dbReference>
<gene>
    <name evidence="2" type="ORF">ETF27_06570</name>
</gene>
<comment type="caution">
    <text evidence="2">The sequence shown here is derived from an EMBL/GenBank/DDBJ whole genome shotgun (WGS) entry which is preliminary data.</text>
</comment>
<accession>A0A5C8GIT3</accession>
<keyword evidence="1" id="KW-1133">Transmembrane helix</keyword>
<organism evidence="2 3">
    <name type="scientific">Prevotella brunnea</name>
    <dbReference type="NCBI Taxonomy" id="2508867"/>
    <lineage>
        <taxon>Bacteria</taxon>
        <taxon>Pseudomonadati</taxon>
        <taxon>Bacteroidota</taxon>
        <taxon>Bacteroidia</taxon>
        <taxon>Bacteroidales</taxon>
        <taxon>Prevotellaceae</taxon>
        <taxon>Prevotella</taxon>
    </lineage>
</organism>
<name>A0A5C8GIT3_9BACT</name>
<evidence type="ECO:0000256" key="1">
    <source>
        <dbReference type="SAM" id="Phobius"/>
    </source>
</evidence>
<keyword evidence="1" id="KW-0472">Membrane</keyword>
<dbReference type="AlphaFoldDB" id="A0A5C8GIT3"/>
<dbReference type="PANTHER" id="PTHR37804">
    <property type="entry name" value="CDAA REGULATORY PROTEIN CDAR"/>
    <property type="match status" value="1"/>
</dbReference>
<dbReference type="OrthoDB" id="1115707at2"/>
<dbReference type="Pfam" id="PF07949">
    <property type="entry name" value="YbbR"/>
    <property type="match status" value="1"/>
</dbReference>
<dbReference type="InterPro" id="IPR012505">
    <property type="entry name" value="YbbR"/>
</dbReference>
<dbReference type="RefSeq" id="WP_130829643.1">
    <property type="nucleotide sequence ID" value="NZ_SDIK01000051.1"/>
</dbReference>
<keyword evidence="3" id="KW-1185">Reference proteome</keyword>